<dbReference type="Gene3D" id="3.10.290.10">
    <property type="entry name" value="RNA-binding S4 domain"/>
    <property type="match status" value="1"/>
</dbReference>
<comment type="caution">
    <text evidence="7">The sequence shown here is derived from an EMBL/GenBank/DDBJ whole genome shotgun (WGS) entry which is preliminary data.</text>
</comment>
<protein>
    <recommendedName>
        <fullName evidence="5">Pseudouridine synthase</fullName>
        <ecNumber evidence="5">5.4.99.-</ecNumber>
    </recommendedName>
</protein>
<dbReference type="GO" id="GO:0000455">
    <property type="term" value="P:enzyme-directed rRNA pseudouridine synthesis"/>
    <property type="evidence" value="ECO:0007669"/>
    <property type="project" value="UniProtKB-ARBA"/>
</dbReference>
<dbReference type="FunFam" id="3.10.290.10:FF:000003">
    <property type="entry name" value="Pseudouridine synthase"/>
    <property type="match status" value="1"/>
</dbReference>
<organism evidence="7 8">
    <name type="scientific">Aeromicrobium endophyticum</name>
    <dbReference type="NCBI Taxonomy" id="2292704"/>
    <lineage>
        <taxon>Bacteria</taxon>
        <taxon>Bacillati</taxon>
        <taxon>Actinomycetota</taxon>
        <taxon>Actinomycetes</taxon>
        <taxon>Propionibacteriales</taxon>
        <taxon>Nocardioidaceae</taxon>
        <taxon>Aeromicrobium</taxon>
    </lineage>
</organism>
<dbReference type="Proteomes" id="UP000265581">
    <property type="component" value="Unassembled WGS sequence"/>
</dbReference>
<dbReference type="Gene3D" id="3.30.2350.10">
    <property type="entry name" value="Pseudouridine synthase"/>
    <property type="match status" value="1"/>
</dbReference>
<dbReference type="PROSITE" id="PS01149">
    <property type="entry name" value="PSI_RSU"/>
    <property type="match status" value="1"/>
</dbReference>
<dbReference type="PROSITE" id="PS50889">
    <property type="entry name" value="S4"/>
    <property type="match status" value="1"/>
</dbReference>
<dbReference type="EC" id="5.4.99.-" evidence="5"/>
<evidence type="ECO:0000256" key="1">
    <source>
        <dbReference type="ARBA" id="ARBA00000073"/>
    </source>
</evidence>
<evidence type="ECO:0000259" key="6">
    <source>
        <dbReference type="SMART" id="SM00363"/>
    </source>
</evidence>
<gene>
    <name evidence="7" type="ORF">DX116_10590</name>
</gene>
<dbReference type="PANTHER" id="PTHR47683">
    <property type="entry name" value="PSEUDOURIDINE SYNTHASE FAMILY PROTEIN-RELATED"/>
    <property type="match status" value="1"/>
</dbReference>
<dbReference type="GO" id="GO:0003723">
    <property type="term" value="F:RNA binding"/>
    <property type="evidence" value="ECO:0007669"/>
    <property type="project" value="UniProtKB-KW"/>
</dbReference>
<evidence type="ECO:0000256" key="3">
    <source>
        <dbReference type="ARBA" id="ARBA00023235"/>
    </source>
</evidence>
<dbReference type="Pfam" id="PF01479">
    <property type="entry name" value="S4"/>
    <property type="match status" value="1"/>
</dbReference>
<dbReference type="InterPro" id="IPR050343">
    <property type="entry name" value="RsuA_PseudoU_synthase"/>
</dbReference>
<dbReference type="SUPFAM" id="SSF55120">
    <property type="entry name" value="Pseudouridine synthase"/>
    <property type="match status" value="1"/>
</dbReference>
<dbReference type="InterPro" id="IPR000748">
    <property type="entry name" value="PsdUridine_synth_RsuA/RluB/E/F"/>
</dbReference>
<dbReference type="PANTHER" id="PTHR47683:SF2">
    <property type="entry name" value="RNA-BINDING S4 DOMAIN-CONTAINING PROTEIN"/>
    <property type="match status" value="1"/>
</dbReference>
<evidence type="ECO:0000313" key="8">
    <source>
        <dbReference type="Proteomes" id="UP000265581"/>
    </source>
</evidence>
<reference evidence="7 8" key="1">
    <citation type="submission" date="2018-08" db="EMBL/GenBank/DDBJ databases">
        <title>Aeromicrobium sp. M2KJ-4, whole genome shotgun sequence.</title>
        <authorList>
            <person name="Tuo L."/>
        </authorList>
    </citation>
    <scope>NUCLEOTIDE SEQUENCE [LARGE SCALE GENOMIC DNA]</scope>
    <source>
        <strain evidence="7 8">M2KJ-4</strain>
    </source>
</reference>
<dbReference type="Pfam" id="PF00849">
    <property type="entry name" value="PseudoU_synth_2"/>
    <property type="match status" value="1"/>
</dbReference>
<dbReference type="AlphaFoldDB" id="A0A371P2R8"/>
<keyword evidence="8" id="KW-1185">Reference proteome</keyword>
<evidence type="ECO:0000256" key="5">
    <source>
        <dbReference type="RuleBase" id="RU003887"/>
    </source>
</evidence>
<dbReference type="NCBIfam" id="TIGR00093">
    <property type="entry name" value="pseudouridine synthase"/>
    <property type="match status" value="1"/>
</dbReference>
<dbReference type="InterPro" id="IPR018496">
    <property type="entry name" value="PsdUridine_synth_RsuA/RluB_CS"/>
</dbReference>
<comment type="catalytic activity">
    <reaction evidence="1">
        <text>a uridine in RNA = a pseudouridine in RNA</text>
        <dbReference type="Rhea" id="RHEA:48348"/>
        <dbReference type="Rhea" id="RHEA-COMP:12068"/>
        <dbReference type="Rhea" id="RHEA-COMP:12069"/>
        <dbReference type="ChEBI" id="CHEBI:65314"/>
        <dbReference type="ChEBI" id="CHEBI:65315"/>
    </reaction>
</comment>
<dbReference type="SUPFAM" id="SSF55174">
    <property type="entry name" value="Alpha-L RNA-binding motif"/>
    <property type="match status" value="1"/>
</dbReference>
<evidence type="ECO:0000313" key="7">
    <source>
        <dbReference type="EMBL" id="REK69646.1"/>
    </source>
</evidence>
<evidence type="ECO:0000256" key="2">
    <source>
        <dbReference type="ARBA" id="ARBA00008348"/>
    </source>
</evidence>
<dbReference type="OrthoDB" id="9807213at2"/>
<dbReference type="InterPro" id="IPR020103">
    <property type="entry name" value="PsdUridine_synth_cat_dom_sf"/>
</dbReference>
<keyword evidence="3 5" id="KW-0413">Isomerase</keyword>
<sequence length="275" mass="30342">MIRRWGRWTRRRRTRVGLRQAQPATPPTTRGTTVAEIRLQKVLAQAGLGSRRRCDDMIAHGRVEVNGEVIDVMGARVDPATDVIRVDGKRIPVASDHAYVMLNKPRGVVTSMADEQGRPDLSTFVEGRDDRLFHVGRLDTDTSGLLLMTNDGDLAHKLAHPSFEIVKTYIALVDGDVPETLGARLKAGIELDDGPANVDRFLVKDRSRGRSLVELDIHMGKNRIVRRLLDAAGHPVRELTRTALGPLHVKGLASGAMRDLTRDELGALYDSVDDA</sequence>
<dbReference type="CDD" id="cd02870">
    <property type="entry name" value="PseudoU_synth_RsuA_like"/>
    <property type="match status" value="1"/>
</dbReference>
<evidence type="ECO:0000256" key="4">
    <source>
        <dbReference type="PROSITE-ProRule" id="PRU00182"/>
    </source>
</evidence>
<dbReference type="InterPro" id="IPR002942">
    <property type="entry name" value="S4_RNA-bd"/>
</dbReference>
<dbReference type="InterPro" id="IPR036986">
    <property type="entry name" value="S4_RNA-bd_sf"/>
</dbReference>
<feature type="domain" description="RNA-binding S4" evidence="6">
    <location>
        <begin position="37"/>
        <end position="96"/>
    </location>
</feature>
<dbReference type="EMBL" id="QUBR01000002">
    <property type="protein sequence ID" value="REK69646.1"/>
    <property type="molecule type" value="Genomic_DNA"/>
</dbReference>
<keyword evidence="4" id="KW-0694">RNA-binding</keyword>
<dbReference type="GO" id="GO:0120159">
    <property type="term" value="F:rRNA pseudouridine synthase activity"/>
    <property type="evidence" value="ECO:0007669"/>
    <property type="project" value="UniProtKB-ARBA"/>
</dbReference>
<dbReference type="SMART" id="SM00363">
    <property type="entry name" value="S4"/>
    <property type="match status" value="1"/>
</dbReference>
<accession>A0A371P2R8</accession>
<dbReference type="InterPro" id="IPR006145">
    <property type="entry name" value="PsdUridine_synth_RsuA/RluA"/>
</dbReference>
<dbReference type="CDD" id="cd00165">
    <property type="entry name" value="S4"/>
    <property type="match status" value="1"/>
</dbReference>
<proteinExistence type="inferred from homology"/>
<name>A0A371P2R8_9ACTN</name>
<comment type="similarity">
    <text evidence="2 5">Belongs to the pseudouridine synthase RsuA family.</text>
</comment>